<dbReference type="SUPFAM" id="SSF57845">
    <property type="entry name" value="B-box zinc-binding domain"/>
    <property type="match status" value="1"/>
</dbReference>
<keyword evidence="12" id="KW-1185">Reference proteome</keyword>
<dbReference type="InterPro" id="IPR043136">
    <property type="entry name" value="B30.2/SPRY_sf"/>
</dbReference>
<dbReference type="SMART" id="SM00449">
    <property type="entry name" value="SPRY"/>
    <property type="match status" value="1"/>
</dbReference>
<evidence type="ECO:0000259" key="8">
    <source>
        <dbReference type="PROSITE" id="PS50089"/>
    </source>
</evidence>
<protein>
    <submittedName>
        <fullName evidence="11">Uncharacterized protein</fullName>
    </submittedName>
</protein>
<accession>A0ABD1JA73</accession>
<dbReference type="FunFam" id="2.60.120.920:FF:000004">
    <property type="entry name" value="Butyrophilin subfamily 1 member A1"/>
    <property type="match status" value="1"/>
</dbReference>
<dbReference type="PROSITE" id="PS50119">
    <property type="entry name" value="ZF_BBOX"/>
    <property type="match status" value="1"/>
</dbReference>
<comment type="subcellular location">
    <subcellularLocation>
        <location evidence="1">Cytoplasm</location>
    </subcellularLocation>
</comment>
<dbReference type="PANTHER" id="PTHR24103">
    <property type="entry name" value="E3 UBIQUITIN-PROTEIN LIGASE TRIM"/>
    <property type="match status" value="1"/>
</dbReference>
<evidence type="ECO:0000256" key="6">
    <source>
        <dbReference type="ARBA" id="ARBA00022833"/>
    </source>
</evidence>
<keyword evidence="3" id="KW-0963">Cytoplasm</keyword>
<dbReference type="InterPro" id="IPR018957">
    <property type="entry name" value="Znf_C3HC4_RING-type"/>
</dbReference>
<dbReference type="SMART" id="SM00336">
    <property type="entry name" value="BBOX"/>
    <property type="match status" value="1"/>
</dbReference>
<evidence type="ECO:0000259" key="10">
    <source>
        <dbReference type="PROSITE" id="PS50188"/>
    </source>
</evidence>
<dbReference type="Pfam" id="PF00097">
    <property type="entry name" value="zf-C3HC4"/>
    <property type="match status" value="1"/>
</dbReference>
<evidence type="ECO:0000313" key="12">
    <source>
        <dbReference type="Proteomes" id="UP001591681"/>
    </source>
</evidence>
<dbReference type="InterPro" id="IPR050143">
    <property type="entry name" value="TRIM/RBCC"/>
</dbReference>
<dbReference type="GO" id="GO:0005737">
    <property type="term" value="C:cytoplasm"/>
    <property type="evidence" value="ECO:0007669"/>
    <property type="project" value="UniProtKB-SubCell"/>
</dbReference>
<evidence type="ECO:0000256" key="3">
    <source>
        <dbReference type="ARBA" id="ARBA00022490"/>
    </source>
</evidence>
<evidence type="ECO:0000256" key="4">
    <source>
        <dbReference type="ARBA" id="ARBA00022723"/>
    </source>
</evidence>
<dbReference type="PROSITE" id="PS00518">
    <property type="entry name" value="ZF_RING_1"/>
    <property type="match status" value="1"/>
</dbReference>
<comment type="similarity">
    <text evidence="2">Belongs to the TRIM/RBCC family.</text>
</comment>
<evidence type="ECO:0000313" key="11">
    <source>
        <dbReference type="EMBL" id="KAL2084083.1"/>
    </source>
</evidence>
<dbReference type="Pfam" id="PF00643">
    <property type="entry name" value="zf-B_box"/>
    <property type="match status" value="1"/>
</dbReference>
<reference evidence="11 12" key="1">
    <citation type="submission" date="2024-09" db="EMBL/GenBank/DDBJ databases">
        <title>A chromosome-level genome assembly of Gray's grenadier anchovy, Coilia grayii.</title>
        <authorList>
            <person name="Fu Z."/>
        </authorList>
    </citation>
    <scope>NUCLEOTIDE SEQUENCE [LARGE SCALE GENOMIC DNA]</scope>
    <source>
        <strain evidence="11">G4</strain>
        <tissue evidence="11">Muscle</tissue>
    </source>
</reference>
<organism evidence="11 12">
    <name type="scientific">Coilia grayii</name>
    <name type="common">Gray's grenadier anchovy</name>
    <dbReference type="NCBI Taxonomy" id="363190"/>
    <lineage>
        <taxon>Eukaryota</taxon>
        <taxon>Metazoa</taxon>
        <taxon>Chordata</taxon>
        <taxon>Craniata</taxon>
        <taxon>Vertebrata</taxon>
        <taxon>Euteleostomi</taxon>
        <taxon>Actinopterygii</taxon>
        <taxon>Neopterygii</taxon>
        <taxon>Teleostei</taxon>
        <taxon>Clupei</taxon>
        <taxon>Clupeiformes</taxon>
        <taxon>Clupeoidei</taxon>
        <taxon>Engraulidae</taxon>
        <taxon>Coilinae</taxon>
        <taxon>Coilia</taxon>
    </lineage>
</organism>
<evidence type="ECO:0000256" key="7">
    <source>
        <dbReference type="PROSITE-ProRule" id="PRU00024"/>
    </source>
</evidence>
<dbReference type="Gene3D" id="2.60.120.920">
    <property type="match status" value="1"/>
</dbReference>
<dbReference type="InterPro" id="IPR001841">
    <property type="entry name" value="Znf_RING"/>
</dbReference>
<dbReference type="InterPro" id="IPR003877">
    <property type="entry name" value="SPRY_dom"/>
</dbReference>
<dbReference type="EMBL" id="JBHFQA010000017">
    <property type="protein sequence ID" value="KAL2084083.1"/>
    <property type="molecule type" value="Genomic_DNA"/>
</dbReference>
<evidence type="ECO:0000256" key="2">
    <source>
        <dbReference type="ARBA" id="ARBA00008518"/>
    </source>
</evidence>
<dbReference type="Gene3D" id="3.30.40.10">
    <property type="entry name" value="Zinc/RING finger domain, C3HC4 (zinc finger)"/>
    <property type="match status" value="1"/>
</dbReference>
<dbReference type="PRINTS" id="PR01407">
    <property type="entry name" value="BUTYPHLNCDUF"/>
</dbReference>
<dbReference type="SMART" id="SM00589">
    <property type="entry name" value="PRY"/>
    <property type="match status" value="1"/>
</dbReference>
<proteinExistence type="inferred from homology"/>
<dbReference type="InterPro" id="IPR006574">
    <property type="entry name" value="PRY"/>
</dbReference>
<dbReference type="PROSITE" id="PS50188">
    <property type="entry name" value="B302_SPRY"/>
    <property type="match status" value="1"/>
</dbReference>
<dbReference type="InterPro" id="IPR013083">
    <property type="entry name" value="Znf_RING/FYVE/PHD"/>
</dbReference>
<dbReference type="AlphaFoldDB" id="A0ABD1JA73"/>
<dbReference type="SMART" id="SM00184">
    <property type="entry name" value="RING"/>
    <property type="match status" value="1"/>
</dbReference>
<evidence type="ECO:0000259" key="9">
    <source>
        <dbReference type="PROSITE" id="PS50119"/>
    </source>
</evidence>
<evidence type="ECO:0000256" key="1">
    <source>
        <dbReference type="ARBA" id="ARBA00004496"/>
    </source>
</evidence>
<dbReference type="SUPFAM" id="SSF49899">
    <property type="entry name" value="Concanavalin A-like lectins/glucanases"/>
    <property type="match status" value="1"/>
</dbReference>
<dbReference type="PROSITE" id="PS50089">
    <property type="entry name" value="ZF_RING_2"/>
    <property type="match status" value="1"/>
</dbReference>
<dbReference type="CDD" id="cd19756">
    <property type="entry name" value="Bbox2"/>
    <property type="match status" value="1"/>
</dbReference>
<dbReference type="SUPFAM" id="SSF57850">
    <property type="entry name" value="RING/U-box"/>
    <property type="match status" value="1"/>
</dbReference>
<keyword evidence="6" id="KW-0862">Zinc</keyword>
<name>A0ABD1JA73_9TELE</name>
<sequence length="472" mass="53977">MALENIEPSRLEYEISCSVCCGIFKNPVLLSCSHSFCKECLQEVWRKTARRECPLCRRKSSKDFPPLNLTLKQVCELFLKSKEQIGVATKALCSLHGENLKLYCKQDDQPVCVDCIGSGQHQNHDIRRFTAVVQERKDELMTDLKPLKEKIDSLDKLRRGCDGTAAFIKKQADQTEKDIRSELKKLRTVLDEEESARIANLRKEEQEKSQMLEDSVEIITSKLASLSAMTDSIEREMNIPDMEFLQNFKDIKKRVQCKLQEPDSIPVALIDVSKHLSALKYNVWERMLGTIHHTPLTLDPLTAHPQLALSDELTSVHYSFRGKNLPDNPERFDLYVFVLGSEGFVSGLCSWEVEVGNKPNCRIGVARQSAPRKGNFTVCPKEGFYTIILRKREFRAGTWPETRVEYDRRPQRICVQLNYEKGEVVFTDPSEGAVIYTFKDTFTEKMFPLFGPSKDSAPLRICSKAVCVLHKQ</sequence>
<dbReference type="InterPro" id="IPR001870">
    <property type="entry name" value="B30.2/SPRY"/>
</dbReference>
<feature type="domain" description="B box-type" evidence="9">
    <location>
        <begin position="88"/>
        <end position="129"/>
    </location>
</feature>
<dbReference type="Proteomes" id="UP001591681">
    <property type="component" value="Unassembled WGS sequence"/>
</dbReference>
<dbReference type="CDD" id="cd12893">
    <property type="entry name" value="SPRY_PRY_TRIM35"/>
    <property type="match status" value="1"/>
</dbReference>
<dbReference type="InterPro" id="IPR017907">
    <property type="entry name" value="Znf_RING_CS"/>
</dbReference>
<feature type="domain" description="B30.2/SPRY" evidence="10">
    <location>
        <begin position="276"/>
        <end position="468"/>
    </location>
</feature>
<dbReference type="Pfam" id="PF00622">
    <property type="entry name" value="SPRY"/>
    <property type="match status" value="1"/>
</dbReference>
<keyword evidence="5 7" id="KW-0863">Zinc-finger</keyword>
<dbReference type="Pfam" id="PF13765">
    <property type="entry name" value="PRY"/>
    <property type="match status" value="1"/>
</dbReference>
<feature type="domain" description="RING-type" evidence="8">
    <location>
        <begin position="17"/>
        <end position="57"/>
    </location>
</feature>
<dbReference type="InterPro" id="IPR000315">
    <property type="entry name" value="Znf_B-box"/>
</dbReference>
<dbReference type="GO" id="GO:0008270">
    <property type="term" value="F:zinc ion binding"/>
    <property type="evidence" value="ECO:0007669"/>
    <property type="project" value="UniProtKB-KW"/>
</dbReference>
<keyword evidence="4" id="KW-0479">Metal-binding</keyword>
<comment type="caution">
    <text evidence="11">The sequence shown here is derived from an EMBL/GenBank/DDBJ whole genome shotgun (WGS) entry which is preliminary data.</text>
</comment>
<dbReference type="InterPro" id="IPR003879">
    <property type="entry name" value="Butyrophylin_SPRY"/>
</dbReference>
<gene>
    <name evidence="11" type="ORF">ACEWY4_019601</name>
</gene>
<dbReference type="InterPro" id="IPR013320">
    <property type="entry name" value="ConA-like_dom_sf"/>
</dbReference>
<evidence type="ECO:0000256" key="5">
    <source>
        <dbReference type="ARBA" id="ARBA00022771"/>
    </source>
</evidence>
<dbReference type="Gene3D" id="3.30.160.60">
    <property type="entry name" value="Classic Zinc Finger"/>
    <property type="match status" value="1"/>
</dbReference>